<dbReference type="InterPro" id="IPR052338">
    <property type="entry name" value="Transposase_5"/>
</dbReference>
<evidence type="ECO:0000313" key="2">
    <source>
        <dbReference type="EMBL" id="CAF1076286.1"/>
    </source>
</evidence>
<proteinExistence type="predicted"/>
<feature type="domain" description="Tc1-like transposase DDE" evidence="1">
    <location>
        <begin position="20"/>
        <end position="133"/>
    </location>
</feature>
<dbReference type="PANTHER" id="PTHR23022:SF135">
    <property type="entry name" value="SI:DKEY-77F5.3"/>
    <property type="match status" value="1"/>
</dbReference>
<evidence type="ECO:0000313" key="3">
    <source>
        <dbReference type="Proteomes" id="UP000663879"/>
    </source>
</evidence>
<dbReference type="GO" id="GO:0003676">
    <property type="term" value="F:nucleic acid binding"/>
    <property type="evidence" value="ECO:0007669"/>
    <property type="project" value="InterPro"/>
</dbReference>
<organism evidence="2 3">
    <name type="scientific">Brachionus calyciflorus</name>
    <dbReference type="NCBI Taxonomy" id="104777"/>
    <lineage>
        <taxon>Eukaryota</taxon>
        <taxon>Metazoa</taxon>
        <taxon>Spiralia</taxon>
        <taxon>Gnathifera</taxon>
        <taxon>Rotifera</taxon>
        <taxon>Eurotatoria</taxon>
        <taxon>Monogononta</taxon>
        <taxon>Pseudotrocha</taxon>
        <taxon>Ploima</taxon>
        <taxon>Brachionidae</taxon>
        <taxon>Brachionus</taxon>
    </lineage>
</organism>
<evidence type="ECO:0000259" key="1">
    <source>
        <dbReference type="Pfam" id="PF13358"/>
    </source>
</evidence>
<sequence>MVLKSSKLLKNSRPMAVPCSSKHASKLNVWGGISYRGPTEFGIFKTNMDSFLYRDILSEFLIPFGAHKYLMNFILHQDNDPKHASKLCTSFLEINNIRWVKSPPNSPDLNPIEMVWNEMKNFIRSNNPKSEDEVRGLIKRFQKALTQEKCQNYINNLKTVIKKVIENDGGWSDC</sequence>
<name>A0A814MGQ6_9BILA</name>
<accession>A0A814MGQ6</accession>
<dbReference type="EMBL" id="CAJNOC010006368">
    <property type="protein sequence ID" value="CAF1076286.1"/>
    <property type="molecule type" value="Genomic_DNA"/>
</dbReference>
<keyword evidence="3" id="KW-1185">Reference proteome</keyword>
<protein>
    <recommendedName>
        <fullName evidence="1">Tc1-like transposase DDE domain-containing protein</fullName>
    </recommendedName>
</protein>
<dbReference type="PANTHER" id="PTHR23022">
    <property type="entry name" value="TRANSPOSABLE ELEMENT-RELATED"/>
    <property type="match status" value="1"/>
</dbReference>
<dbReference type="Pfam" id="PF13358">
    <property type="entry name" value="DDE_3"/>
    <property type="match status" value="1"/>
</dbReference>
<dbReference type="InterPro" id="IPR038717">
    <property type="entry name" value="Tc1-like_DDE_dom"/>
</dbReference>
<dbReference type="OrthoDB" id="5854164at2759"/>
<dbReference type="Proteomes" id="UP000663879">
    <property type="component" value="Unassembled WGS sequence"/>
</dbReference>
<dbReference type="AlphaFoldDB" id="A0A814MGQ6"/>
<dbReference type="InterPro" id="IPR012337">
    <property type="entry name" value="RNaseH-like_sf"/>
</dbReference>
<dbReference type="SUPFAM" id="SSF53098">
    <property type="entry name" value="Ribonuclease H-like"/>
    <property type="match status" value="1"/>
</dbReference>
<dbReference type="Gene3D" id="3.30.420.10">
    <property type="entry name" value="Ribonuclease H-like superfamily/Ribonuclease H"/>
    <property type="match status" value="1"/>
</dbReference>
<gene>
    <name evidence="2" type="ORF">OXX778_LOCUS19977</name>
</gene>
<reference evidence="2" key="1">
    <citation type="submission" date="2021-02" db="EMBL/GenBank/DDBJ databases">
        <authorList>
            <person name="Nowell W R."/>
        </authorList>
    </citation>
    <scope>NUCLEOTIDE SEQUENCE</scope>
    <source>
        <strain evidence="2">Ploen Becks lab</strain>
    </source>
</reference>
<comment type="caution">
    <text evidence="2">The sequence shown here is derived from an EMBL/GenBank/DDBJ whole genome shotgun (WGS) entry which is preliminary data.</text>
</comment>
<dbReference type="InterPro" id="IPR036397">
    <property type="entry name" value="RNaseH_sf"/>
</dbReference>